<feature type="region of interest" description="Disordered" evidence="1">
    <location>
        <begin position="1"/>
        <end position="34"/>
    </location>
</feature>
<evidence type="ECO:0000313" key="3">
    <source>
        <dbReference type="Proteomes" id="UP000001940"/>
    </source>
</evidence>
<organism evidence="2 3">
    <name type="scientific">Caenorhabditis elegans</name>
    <dbReference type="NCBI Taxonomy" id="6239"/>
    <lineage>
        <taxon>Eukaryota</taxon>
        <taxon>Metazoa</taxon>
        <taxon>Ecdysozoa</taxon>
        <taxon>Nematoda</taxon>
        <taxon>Chromadorea</taxon>
        <taxon>Rhabditida</taxon>
        <taxon>Rhabditina</taxon>
        <taxon>Rhabditomorpha</taxon>
        <taxon>Rhabditoidea</taxon>
        <taxon>Rhabditidae</taxon>
        <taxon>Peloderinae</taxon>
        <taxon>Caenorhabditis</taxon>
    </lineage>
</organism>
<sequence>MFYQKFKNESNGASTSSHSHLPTLPESAENDVSHSEGLEFGEMNSAEYTSSSYISFGEPVFTTNILVNQPNCIDQSVMEASQNFNTFNYPVFKKYGYYIDGVYYTMVKKGSTRQRVKCLYRRGIPRLETIKEEPEKEDHHNADKRDQTNLKNDTKV</sequence>
<dbReference type="UCSC" id="C07B5.6">
    <property type="organism name" value="c. elegans"/>
</dbReference>
<dbReference type="CTD" id="181173"/>
<dbReference type="FunCoup" id="O62038">
    <property type="interactions" value="1522"/>
</dbReference>
<dbReference type="Bgee" id="WBGene00007410">
    <property type="expression patterns" value="Expressed in embryo and 4 other cell types or tissues"/>
</dbReference>
<accession>O62038</accession>
<dbReference type="AGR" id="WB:WBGene00007410"/>
<dbReference type="OrthoDB" id="5861846at2759"/>
<dbReference type="Proteomes" id="UP000001940">
    <property type="component" value="Chromosome X"/>
</dbReference>
<proteinExistence type="predicted"/>
<dbReference type="eggNOG" id="ENOG502TI7N">
    <property type="taxonomic scope" value="Eukaryota"/>
</dbReference>
<dbReference type="PIR" id="T19039">
    <property type="entry name" value="T19039"/>
</dbReference>
<dbReference type="WormBase" id="C07B5.6">
    <property type="protein sequence ID" value="CE17374"/>
    <property type="gene ID" value="WBGene00007410"/>
</dbReference>
<dbReference type="KEGG" id="cel:CELE_C07B5.6"/>
<keyword evidence="3" id="KW-1185">Reference proteome</keyword>
<dbReference type="HOGENOM" id="CLU_138126_0_0_1"/>
<dbReference type="PaxDb" id="6239-C07B5.6"/>
<dbReference type="AlphaFoldDB" id="O62038"/>
<evidence type="ECO:0000313" key="2">
    <source>
        <dbReference type="EMBL" id="CAA86413.1"/>
    </source>
</evidence>
<reference evidence="2 3" key="1">
    <citation type="journal article" date="1998" name="Science">
        <title>Genome sequence of the nematode C. elegans: a platform for investigating biology.</title>
        <authorList>
            <consortium name="The C. elegans sequencing consortium"/>
            <person name="Sulson J.E."/>
            <person name="Waterston R."/>
        </authorList>
    </citation>
    <scope>NUCLEOTIDE SEQUENCE [LARGE SCALE GENOMIC DNA]</scope>
    <source>
        <strain evidence="2 3">Bristol N2</strain>
    </source>
</reference>
<gene>
    <name evidence="2 4" type="ORF">C07B5.6</name>
    <name evidence="2" type="ORF">CELE_C07B5.6</name>
</gene>
<protein>
    <submittedName>
        <fullName evidence="2">FLYWCH-type domain-containing protein</fullName>
    </submittedName>
</protein>
<dbReference type="InParanoid" id="O62038"/>
<dbReference type="GeneID" id="181173"/>
<feature type="compositionally biased region" description="Polar residues" evidence="1">
    <location>
        <begin position="9"/>
        <end position="20"/>
    </location>
</feature>
<evidence type="ECO:0000313" key="4">
    <source>
        <dbReference type="WormBase" id="C07B5.6"/>
    </source>
</evidence>
<feature type="region of interest" description="Disordered" evidence="1">
    <location>
        <begin position="130"/>
        <end position="156"/>
    </location>
</feature>
<dbReference type="EMBL" id="BX284606">
    <property type="protein sequence ID" value="CAA86413.1"/>
    <property type="molecule type" value="Genomic_DNA"/>
</dbReference>
<evidence type="ECO:0000256" key="1">
    <source>
        <dbReference type="SAM" id="MobiDB-lite"/>
    </source>
</evidence>
<dbReference type="RefSeq" id="NP_509601.1">
    <property type="nucleotide sequence ID" value="NM_077200.7"/>
</dbReference>
<name>O62038_CAEEL</name>